<gene>
    <name evidence="1" type="ORF">DESUT3_13690</name>
</gene>
<name>A0ABM8HUW2_9BACT</name>
<evidence type="ECO:0000313" key="1">
    <source>
        <dbReference type="EMBL" id="BCR04300.1"/>
    </source>
</evidence>
<dbReference type="Proteomes" id="UP001319827">
    <property type="component" value="Chromosome"/>
</dbReference>
<evidence type="ECO:0008006" key="3">
    <source>
        <dbReference type="Google" id="ProtNLM"/>
    </source>
</evidence>
<organism evidence="1 2">
    <name type="scientific">Desulfuromonas versatilis</name>
    <dbReference type="NCBI Taxonomy" id="2802975"/>
    <lineage>
        <taxon>Bacteria</taxon>
        <taxon>Pseudomonadati</taxon>
        <taxon>Thermodesulfobacteriota</taxon>
        <taxon>Desulfuromonadia</taxon>
        <taxon>Desulfuromonadales</taxon>
        <taxon>Desulfuromonadaceae</taxon>
        <taxon>Desulfuromonas</taxon>
    </lineage>
</organism>
<reference evidence="1 2" key="1">
    <citation type="journal article" date="2016" name="C (Basel)">
        <title>Selective Growth of and Electricity Production by Marine Exoelectrogenic Bacteria in Self-Aggregated Hydrogel of Microbially Reduced Graphene Oxide.</title>
        <authorList>
            <person name="Yoshida N."/>
            <person name="Goto Y."/>
            <person name="Miyata Y."/>
        </authorList>
    </citation>
    <scope>NUCLEOTIDE SEQUENCE [LARGE SCALE GENOMIC DNA]</scope>
    <source>
        <strain evidence="1 2">NIT-T3</strain>
    </source>
</reference>
<sequence length="155" mass="17790">MHLPLGANAEIIGVFDKPHSRTEVDLITRYDRFCRASRVPIGRLSIRRSEGRVLLSDIYLPDRRLIIEAKNLGDLAESYRVRQNIKTALAQLLDYARFIDDPKLAVLLDTDVNDDIRSLLYYYGIGIITDAGYGIFEESWPDQVSMQQPDNRLSY</sequence>
<evidence type="ECO:0000313" key="2">
    <source>
        <dbReference type="Proteomes" id="UP001319827"/>
    </source>
</evidence>
<reference evidence="1 2" key="2">
    <citation type="journal article" date="2021" name="Int. J. Syst. Evol. Microbiol.">
        <title>Isolation and Polyphasic Characterization of Desulfuromonas versatilis sp. Nov., an Electrogenic Bacteria Capable of Versatile Metabolism Isolated from a Graphene Oxide-Reducing Enrichment Culture.</title>
        <authorList>
            <person name="Xie L."/>
            <person name="Yoshida N."/>
            <person name="Ishii S."/>
            <person name="Meng L."/>
        </authorList>
    </citation>
    <scope>NUCLEOTIDE SEQUENCE [LARGE SCALE GENOMIC DNA]</scope>
    <source>
        <strain evidence="1 2">NIT-T3</strain>
    </source>
</reference>
<protein>
    <recommendedName>
        <fullName evidence="3">ERCC4 domain-containing protein</fullName>
    </recommendedName>
</protein>
<accession>A0ABM8HUW2</accession>
<dbReference type="EMBL" id="AP024355">
    <property type="protein sequence ID" value="BCR04300.1"/>
    <property type="molecule type" value="Genomic_DNA"/>
</dbReference>
<proteinExistence type="predicted"/>
<keyword evidence="2" id="KW-1185">Reference proteome</keyword>